<dbReference type="InterPro" id="IPR001584">
    <property type="entry name" value="Integrase_cat-core"/>
</dbReference>
<feature type="domain" description="Integrase catalytic" evidence="1">
    <location>
        <begin position="140"/>
        <end position="318"/>
    </location>
</feature>
<dbReference type="EMBL" id="CP089291">
    <property type="protein sequence ID" value="UOF88943.1"/>
    <property type="molecule type" value="Genomic_DNA"/>
</dbReference>
<evidence type="ECO:0000313" key="4">
    <source>
        <dbReference type="EMBL" id="UOF90812.1"/>
    </source>
</evidence>
<dbReference type="InterPro" id="IPR012337">
    <property type="entry name" value="RNaseH-like_sf"/>
</dbReference>
<dbReference type="RefSeq" id="WP_347435625.1">
    <property type="nucleotide sequence ID" value="NZ_CP089291.1"/>
</dbReference>
<gene>
    <name evidence="4" type="ORF">LSG31_00570</name>
    <name evidence="5" type="ORF">LSG31_01780</name>
    <name evidence="6" type="ORF">LSG31_04195</name>
    <name evidence="7" type="ORF">LSG31_06910</name>
    <name evidence="8" type="ORF">LSG31_10655</name>
    <name evidence="2" type="ORF">LSG31_13500</name>
    <name evidence="3" type="ORF">LSG31_19770</name>
</gene>
<dbReference type="SUPFAM" id="SSF53098">
    <property type="entry name" value="Ribonuclease H-like"/>
    <property type="match status" value="1"/>
</dbReference>
<evidence type="ECO:0000313" key="9">
    <source>
        <dbReference type="Proteomes" id="UP000830167"/>
    </source>
</evidence>
<evidence type="ECO:0000313" key="8">
    <source>
        <dbReference type="EMBL" id="UOF92567.1"/>
    </source>
</evidence>
<evidence type="ECO:0000313" key="7">
    <source>
        <dbReference type="EMBL" id="UOF91960.1"/>
    </source>
</evidence>
<dbReference type="InterPro" id="IPR009057">
    <property type="entry name" value="Homeodomain-like_sf"/>
</dbReference>
<accession>A0ABY4CEW8</accession>
<keyword evidence="9" id="KW-1185">Reference proteome</keyword>
<dbReference type="EMBL" id="CP089291">
    <property type="protein sequence ID" value="UOF91960.1"/>
    <property type="molecule type" value="Genomic_DNA"/>
</dbReference>
<dbReference type="SUPFAM" id="SSF46689">
    <property type="entry name" value="Homeodomain-like"/>
    <property type="match status" value="1"/>
</dbReference>
<dbReference type="InterPro" id="IPR015378">
    <property type="entry name" value="Transposase-like_Mu_C"/>
</dbReference>
<evidence type="ECO:0000313" key="6">
    <source>
        <dbReference type="EMBL" id="UOF91462.1"/>
    </source>
</evidence>
<name>A0ABY4CEW8_9BACL</name>
<dbReference type="PROSITE" id="PS50994">
    <property type="entry name" value="INTEGRASE"/>
    <property type="match status" value="1"/>
</dbReference>
<proteinExistence type="predicted"/>
<dbReference type="Pfam" id="PF09299">
    <property type="entry name" value="Mu-transpos_C"/>
    <property type="match status" value="1"/>
</dbReference>
<dbReference type="EMBL" id="CP089291">
    <property type="protein sequence ID" value="UOF91036.1"/>
    <property type="molecule type" value="Genomic_DNA"/>
</dbReference>
<reference evidence="2" key="1">
    <citation type="submission" date="2021-12" db="EMBL/GenBank/DDBJ databases">
        <title>Alicyclobacillaceae gen. nov., sp. nov., isolated from chalcocite enrichment system.</title>
        <authorList>
            <person name="Jiang Z."/>
        </authorList>
    </citation>
    <scope>NUCLEOTIDE SEQUENCE</scope>
    <source>
        <strain evidence="2">MYW30-H2</strain>
    </source>
</reference>
<dbReference type="Gene3D" id="3.30.420.10">
    <property type="entry name" value="Ribonuclease H-like superfamily/Ribonuclease H"/>
    <property type="match status" value="1"/>
</dbReference>
<dbReference type="EMBL" id="CP089291">
    <property type="protein sequence ID" value="UOF90077.1"/>
    <property type="molecule type" value="Genomic_DNA"/>
</dbReference>
<evidence type="ECO:0000313" key="5">
    <source>
        <dbReference type="EMBL" id="UOF91036.1"/>
    </source>
</evidence>
<organism evidence="2 9">
    <name type="scientific">Fodinisporobacter ferrooxydans</name>
    <dbReference type="NCBI Taxonomy" id="2901836"/>
    <lineage>
        <taxon>Bacteria</taxon>
        <taxon>Bacillati</taxon>
        <taxon>Bacillota</taxon>
        <taxon>Bacilli</taxon>
        <taxon>Bacillales</taxon>
        <taxon>Alicyclobacillaceae</taxon>
        <taxon>Fodinisporobacter</taxon>
    </lineage>
</organism>
<evidence type="ECO:0000259" key="1">
    <source>
        <dbReference type="PROSITE" id="PS50994"/>
    </source>
</evidence>
<dbReference type="Pfam" id="PF00665">
    <property type="entry name" value="rve"/>
    <property type="match status" value="1"/>
</dbReference>
<dbReference type="EMBL" id="CP089291">
    <property type="protein sequence ID" value="UOF92567.1"/>
    <property type="molecule type" value="Genomic_DNA"/>
</dbReference>
<evidence type="ECO:0000313" key="3">
    <source>
        <dbReference type="EMBL" id="UOF90077.1"/>
    </source>
</evidence>
<dbReference type="InterPro" id="IPR036397">
    <property type="entry name" value="RNaseH_sf"/>
</dbReference>
<dbReference type="PANTHER" id="PTHR35004">
    <property type="entry name" value="TRANSPOSASE RV3428C-RELATED"/>
    <property type="match status" value="1"/>
</dbReference>
<sequence length="421" mass="48783">MDEQNRERVALFRYGIIAPLLNEQVDRATYLAEVSAKTHEVPYYGSKEFTPKTILAWLRQYRRNGFDALKPQARSDRGQSRSLSGELQLHLVSLRKENQGMPVTVFYDQLVQQGEILPQDVSYTSIYRLLKKEGLLGKGIVRSPERKRFSHDTVNMLWQTDLSDGPYLRTGDKKIKTYLIAVIDDCSRLCTFAQFVPSEKFDGLRTVLKEALLRRGIPKMLYTDNGKIFRSDTLHLACAELGIHLLHTQPYDAASKGKIERLFGTIKTRFYSLLKAKPASSLEELNERFWKWLEEDYHRKPHSSLNGKMPLEVYLSQIDQVRMVDDPAKLDPIFLKRENRTVKHDGTFSLNNQLYEVPERFIGQKIEIRYDEQGVHIYEDGKPVARASEVNFHDNAHVKRKRPAISFADMQGMDRKGEDRE</sequence>
<dbReference type="PANTHER" id="PTHR35004:SF6">
    <property type="entry name" value="TRANSPOSASE"/>
    <property type="match status" value="1"/>
</dbReference>
<evidence type="ECO:0000313" key="2">
    <source>
        <dbReference type="EMBL" id="UOF88943.1"/>
    </source>
</evidence>
<protein>
    <submittedName>
        <fullName evidence="2">DDE-type integrase/transposase/recombinase</fullName>
    </submittedName>
</protein>
<dbReference type="Proteomes" id="UP000830167">
    <property type="component" value="Chromosome"/>
</dbReference>
<dbReference type="EMBL" id="CP089291">
    <property type="protein sequence ID" value="UOF91462.1"/>
    <property type="molecule type" value="Genomic_DNA"/>
</dbReference>
<dbReference type="EMBL" id="CP089291">
    <property type="protein sequence ID" value="UOF90812.1"/>
    <property type="molecule type" value="Genomic_DNA"/>
</dbReference>